<accession>A0A382KGJ7</accession>
<feature type="transmembrane region" description="Helical" evidence="1">
    <location>
        <begin position="48"/>
        <end position="68"/>
    </location>
</feature>
<protein>
    <submittedName>
        <fullName evidence="2">Uncharacterized protein</fullName>
    </submittedName>
</protein>
<keyword evidence="1" id="KW-0812">Transmembrane</keyword>
<sequence>MSVLNRILLPATVFAVFLLALFHRQELVGRFLENASFLTRNLVEYGVQIGVWLSAAFLANRLIGMVFWDGFIGRLS</sequence>
<evidence type="ECO:0000313" key="2">
    <source>
        <dbReference type="EMBL" id="SVC21861.1"/>
    </source>
</evidence>
<keyword evidence="1" id="KW-1133">Transmembrane helix</keyword>
<reference evidence="2" key="1">
    <citation type="submission" date="2018-05" db="EMBL/GenBank/DDBJ databases">
        <authorList>
            <person name="Lanie J.A."/>
            <person name="Ng W.-L."/>
            <person name="Kazmierczak K.M."/>
            <person name="Andrzejewski T.M."/>
            <person name="Davidsen T.M."/>
            <person name="Wayne K.J."/>
            <person name="Tettelin H."/>
            <person name="Glass J.I."/>
            <person name="Rusch D."/>
            <person name="Podicherti R."/>
            <person name="Tsui H.-C.T."/>
            <person name="Winkler M.E."/>
        </authorList>
    </citation>
    <scope>NUCLEOTIDE SEQUENCE</scope>
</reference>
<dbReference type="AlphaFoldDB" id="A0A382KGJ7"/>
<gene>
    <name evidence="2" type="ORF">METZ01_LOCUS274715</name>
</gene>
<evidence type="ECO:0000256" key="1">
    <source>
        <dbReference type="SAM" id="Phobius"/>
    </source>
</evidence>
<keyword evidence="1" id="KW-0472">Membrane</keyword>
<feature type="non-terminal residue" evidence="2">
    <location>
        <position position="76"/>
    </location>
</feature>
<dbReference type="EMBL" id="UINC01079653">
    <property type="protein sequence ID" value="SVC21861.1"/>
    <property type="molecule type" value="Genomic_DNA"/>
</dbReference>
<organism evidence="2">
    <name type="scientific">marine metagenome</name>
    <dbReference type="NCBI Taxonomy" id="408172"/>
    <lineage>
        <taxon>unclassified sequences</taxon>
        <taxon>metagenomes</taxon>
        <taxon>ecological metagenomes</taxon>
    </lineage>
</organism>
<proteinExistence type="predicted"/>
<name>A0A382KGJ7_9ZZZZ</name>